<evidence type="ECO:0000313" key="1">
    <source>
        <dbReference type="EMBL" id="AUB44473.1"/>
    </source>
</evidence>
<protein>
    <submittedName>
        <fullName evidence="1">Uncharacterized protein</fullName>
    </submittedName>
</protein>
<dbReference type="AlphaFoldDB" id="A0A2K8TA64"/>
<sequence length="38" mass="4488">MQSLRFYHSLFIRLLFDCIAKTASDRSHTLIGLFCVFH</sequence>
<name>A0A2K8TA64_9NOSO</name>
<geneLocation type="plasmid" evidence="2">
    <name>pnfsy08</name>
</geneLocation>
<organism evidence="1 2">
    <name type="scientific">Nostoc flagelliforme CCNUN1</name>
    <dbReference type="NCBI Taxonomy" id="2038116"/>
    <lineage>
        <taxon>Bacteria</taxon>
        <taxon>Bacillati</taxon>
        <taxon>Cyanobacteriota</taxon>
        <taxon>Cyanophyceae</taxon>
        <taxon>Nostocales</taxon>
        <taxon>Nostocaceae</taxon>
        <taxon>Nostoc</taxon>
    </lineage>
</organism>
<keyword evidence="2" id="KW-1185">Reference proteome</keyword>
<reference evidence="1 2" key="1">
    <citation type="submission" date="2017-11" db="EMBL/GenBank/DDBJ databases">
        <title>Complete genome of a free-living desiccation-tolerant cyanobacterium and its photosynthetic adaptation to extreme terrestrial habitat.</title>
        <authorList>
            <person name="Shang J."/>
        </authorList>
    </citation>
    <scope>NUCLEOTIDE SEQUENCE [LARGE SCALE GENOMIC DNA]</scope>
    <source>
        <strain evidence="1 2">CCNUN1</strain>
        <plasmid evidence="2">pnfsy08</plasmid>
    </source>
</reference>
<dbReference type="KEGG" id="nfl:COO91_10698"/>
<evidence type="ECO:0000313" key="2">
    <source>
        <dbReference type="Proteomes" id="UP000232003"/>
    </source>
</evidence>
<accession>A0A2K8TA64</accession>
<proteinExistence type="predicted"/>
<keyword evidence="1" id="KW-0614">Plasmid</keyword>
<dbReference type="EMBL" id="CP024793">
    <property type="protein sequence ID" value="AUB44473.1"/>
    <property type="molecule type" value="Genomic_DNA"/>
</dbReference>
<dbReference type="Proteomes" id="UP000232003">
    <property type="component" value="Plasmid pNFSY08"/>
</dbReference>
<gene>
    <name evidence="1" type="ORF">COO91_10698</name>
</gene>